<evidence type="ECO:0000313" key="3">
    <source>
        <dbReference type="Proteomes" id="UP000478052"/>
    </source>
</evidence>
<evidence type="ECO:0000256" key="1">
    <source>
        <dbReference type="SAM" id="MobiDB-lite"/>
    </source>
</evidence>
<feature type="region of interest" description="Disordered" evidence="1">
    <location>
        <begin position="1"/>
        <end position="27"/>
    </location>
</feature>
<dbReference type="EMBL" id="VUJU01002104">
    <property type="protein sequence ID" value="KAF0762571.1"/>
    <property type="molecule type" value="Genomic_DNA"/>
</dbReference>
<name>A0A6G0YXQ0_APHCR</name>
<sequence>MIQYNRSGQREETREQPNILINMEEPK</sequence>
<keyword evidence="3" id="KW-1185">Reference proteome</keyword>
<reference evidence="2 3" key="1">
    <citation type="submission" date="2019-08" db="EMBL/GenBank/DDBJ databases">
        <title>Whole genome of Aphis craccivora.</title>
        <authorList>
            <person name="Voronova N.V."/>
            <person name="Shulinski R.S."/>
            <person name="Bandarenka Y.V."/>
            <person name="Zhorov D.G."/>
            <person name="Warner D."/>
        </authorList>
    </citation>
    <scope>NUCLEOTIDE SEQUENCE [LARGE SCALE GENOMIC DNA]</scope>
    <source>
        <strain evidence="2">180601</strain>
        <tissue evidence="2">Whole Body</tissue>
    </source>
</reference>
<organism evidence="2 3">
    <name type="scientific">Aphis craccivora</name>
    <name type="common">Cowpea aphid</name>
    <dbReference type="NCBI Taxonomy" id="307492"/>
    <lineage>
        <taxon>Eukaryota</taxon>
        <taxon>Metazoa</taxon>
        <taxon>Ecdysozoa</taxon>
        <taxon>Arthropoda</taxon>
        <taxon>Hexapoda</taxon>
        <taxon>Insecta</taxon>
        <taxon>Pterygota</taxon>
        <taxon>Neoptera</taxon>
        <taxon>Paraneoptera</taxon>
        <taxon>Hemiptera</taxon>
        <taxon>Sternorrhyncha</taxon>
        <taxon>Aphidomorpha</taxon>
        <taxon>Aphidoidea</taxon>
        <taxon>Aphididae</taxon>
        <taxon>Aphidini</taxon>
        <taxon>Aphis</taxon>
        <taxon>Aphis</taxon>
    </lineage>
</organism>
<dbReference type="Proteomes" id="UP000478052">
    <property type="component" value="Unassembled WGS sequence"/>
</dbReference>
<gene>
    <name evidence="2" type="ORF">FWK35_00022207</name>
</gene>
<proteinExistence type="predicted"/>
<protein>
    <submittedName>
        <fullName evidence="2">Uncharacterized protein</fullName>
    </submittedName>
</protein>
<accession>A0A6G0YXQ0</accession>
<dbReference type="AlphaFoldDB" id="A0A6G0YXQ0"/>
<evidence type="ECO:0000313" key="2">
    <source>
        <dbReference type="EMBL" id="KAF0762571.1"/>
    </source>
</evidence>
<comment type="caution">
    <text evidence="2">The sequence shown here is derived from an EMBL/GenBank/DDBJ whole genome shotgun (WGS) entry which is preliminary data.</text>
</comment>